<dbReference type="PANTHER" id="PTHR34069:SF3">
    <property type="entry name" value="ACYL-COA:ACYL-COA ALKYLTRANSFERASE"/>
    <property type="match status" value="1"/>
</dbReference>
<protein>
    <recommendedName>
        <fullName evidence="3">Beta-ketoacyl-[acyl-carrier-protein] synthase III C-terminal domain-containing protein</fullName>
    </recommendedName>
</protein>
<accession>A0ABQ3HX51</accession>
<dbReference type="Gene3D" id="3.40.47.10">
    <property type="match status" value="2"/>
</dbReference>
<evidence type="ECO:0000256" key="1">
    <source>
        <dbReference type="ARBA" id="ARBA00022679"/>
    </source>
</evidence>
<keyword evidence="2" id="KW-0012">Acyltransferase</keyword>
<evidence type="ECO:0000259" key="3">
    <source>
        <dbReference type="Pfam" id="PF08541"/>
    </source>
</evidence>
<dbReference type="CDD" id="cd00827">
    <property type="entry name" value="init_cond_enzymes"/>
    <property type="match status" value="1"/>
</dbReference>
<evidence type="ECO:0000313" key="4">
    <source>
        <dbReference type="EMBL" id="GHE40576.1"/>
    </source>
</evidence>
<dbReference type="SUPFAM" id="SSF53901">
    <property type="entry name" value="Thiolase-like"/>
    <property type="match status" value="2"/>
</dbReference>
<evidence type="ECO:0000313" key="5">
    <source>
        <dbReference type="Proteomes" id="UP000620550"/>
    </source>
</evidence>
<dbReference type="EMBL" id="BNAF01000009">
    <property type="protein sequence ID" value="GHE40576.1"/>
    <property type="molecule type" value="Genomic_DNA"/>
</dbReference>
<evidence type="ECO:0000256" key="2">
    <source>
        <dbReference type="ARBA" id="ARBA00023315"/>
    </source>
</evidence>
<comment type="caution">
    <text evidence="4">The sequence shown here is derived from an EMBL/GenBank/DDBJ whole genome shotgun (WGS) entry which is preliminary data.</text>
</comment>
<dbReference type="InterPro" id="IPR016039">
    <property type="entry name" value="Thiolase-like"/>
</dbReference>
<feature type="domain" description="Beta-ketoacyl-[acyl-carrier-protein] synthase III C-terminal" evidence="3">
    <location>
        <begin position="286"/>
        <end position="365"/>
    </location>
</feature>
<sequence>MKESNMSEVYINRIAKFLPNAPISNDEMEGYLGKINYRESKARRIVLRNNGIKTRYYALTPAGEPTHTNAALTSEAINALFDDDFRSTDVELLSCGTSSPDYLMPSHAVMVHGLLGNRNLEVNSAAGNCCAGMNALKFGYLSVKSGNTRNAVCAGSERMSSWMLADHFSQEVENLKQLEEQPIIGFNKDFLRWMLSDGAGAFLLEDSPRGTLSLKIEWMEGYSYAHELDVCMYAGADKTADGALKSFSDFSSEEWLTQSIFAVKQDTKLLDRHILEKGVESMKRAMEKHHVTPENIDYLLPHVSSHYFVDGLYQGFADAGIEISREKWYTNLRDVGNVGAGSVYLMLEELFHSGRLQKGEQIMLCVPESARFTYAYAYLTVC</sequence>
<organism evidence="4 5">
    <name type="scientific">Sphingobacterium griseoflavum</name>
    <dbReference type="NCBI Taxonomy" id="1474952"/>
    <lineage>
        <taxon>Bacteria</taxon>
        <taxon>Pseudomonadati</taxon>
        <taxon>Bacteroidota</taxon>
        <taxon>Sphingobacteriia</taxon>
        <taxon>Sphingobacteriales</taxon>
        <taxon>Sphingobacteriaceae</taxon>
        <taxon>Sphingobacterium</taxon>
    </lineage>
</organism>
<dbReference type="PANTHER" id="PTHR34069">
    <property type="entry name" value="3-OXOACYL-[ACYL-CARRIER-PROTEIN] SYNTHASE 3"/>
    <property type="match status" value="1"/>
</dbReference>
<proteinExistence type="predicted"/>
<dbReference type="Pfam" id="PF08541">
    <property type="entry name" value="ACP_syn_III_C"/>
    <property type="match status" value="1"/>
</dbReference>
<dbReference type="NCBIfam" id="NF005293">
    <property type="entry name" value="PRK06816.1"/>
    <property type="match status" value="1"/>
</dbReference>
<keyword evidence="5" id="KW-1185">Reference proteome</keyword>
<dbReference type="Proteomes" id="UP000620550">
    <property type="component" value="Unassembled WGS sequence"/>
</dbReference>
<name>A0ABQ3HX51_9SPHI</name>
<keyword evidence="1" id="KW-0808">Transferase</keyword>
<gene>
    <name evidence="4" type="primary">darB</name>
    <name evidence="4" type="ORF">GCM10017764_24720</name>
</gene>
<reference evidence="5" key="1">
    <citation type="journal article" date="2019" name="Int. J. Syst. Evol. Microbiol.">
        <title>The Global Catalogue of Microorganisms (GCM) 10K type strain sequencing project: providing services to taxonomists for standard genome sequencing and annotation.</title>
        <authorList>
            <consortium name="The Broad Institute Genomics Platform"/>
            <consortium name="The Broad Institute Genome Sequencing Center for Infectious Disease"/>
            <person name="Wu L."/>
            <person name="Ma J."/>
        </authorList>
    </citation>
    <scope>NUCLEOTIDE SEQUENCE [LARGE SCALE GENOMIC DNA]</scope>
    <source>
        <strain evidence="5">CGMCC 1.12966</strain>
    </source>
</reference>
<dbReference type="InterPro" id="IPR013747">
    <property type="entry name" value="ACP_syn_III_C"/>
</dbReference>